<gene>
    <name evidence="2" type="ORF">CC1G_06867</name>
</gene>
<dbReference type="OMA" id="AEHMDYF"/>
<comment type="caution">
    <text evidence="2">The sequence shown here is derived from an EMBL/GenBank/DDBJ whole genome shotgun (WGS) entry which is preliminary data.</text>
</comment>
<protein>
    <recommendedName>
        <fullName evidence="1">Hemerythrin-like domain-containing protein</fullName>
    </recommendedName>
</protein>
<evidence type="ECO:0000313" key="3">
    <source>
        <dbReference type="Proteomes" id="UP000001861"/>
    </source>
</evidence>
<dbReference type="CDD" id="cd12108">
    <property type="entry name" value="Hr-like"/>
    <property type="match status" value="1"/>
</dbReference>
<dbReference type="Proteomes" id="UP000001861">
    <property type="component" value="Unassembled WGS sequence"/>
</dbReference>
<name>A8N6Z5_COPC7</name>
<dbReference type="VEuPathDB" id="FungiDB:CC1G_06867"/>
<dbReference type="Gene3D" id="1.20.120.520">
    <property type="entry name" value="nmb1532 protein domain like"/>
    <property type="match status" value="1"/>
</dbReference>
<dbReference type="InterPro" id="IPR012312">
    <property type="entry name" value="Hemerythrin-like"/>
</dbReference>
<dbReference type="InterPro" id="IPR053206">
    <property type="entry name" value="Dimeric_xanthone_biosynth"/>
</dbReference>
<proteinExistence type="predicted"/>
<dbReference type="OrthoDB" id="10044044at2759"/>
<evidence type="ECO:0000259" key="1">
    <source>
        <dbReference type="Pfam" id="PF01814"/>
    </source>
</evidence>
<dbReference type="EMBL" id="AACS02000003">
    <property type="protein sequence ID" value="EAU91232.2"/>
    <property type="molecule type" value="Genomic_DNA"/>
</dbReference>
<dbReference type="PANTHER" id="PTHR38048">
    <property type="entry name" value="EXPRESSED PROTEIN"/>
    <property type="match status" value="1"/>
</dbReference>
<organism evidence="2 3">
    <name type="scientific">Coprinopsis cinerea (strain Okayama-7 / 130 / ATCC MYA-4618 / FGSC 9003)</name>
    <name type="common">Inky cap fungus</name>
    <name type="synonym">Hormographiella aspergillata</name>
    <dbReference type="NCBI Taxonomy" id="240176"/>
    <lineage>
        <taxon>Eukaryota</taxon>
        <taxon>Fungi</taxon>
        <taxon>Dikarya</taxon>
        <taxon>Basidiomycota</taxon>
        <taxon>Agaricomycotina</taxon>
        <taxon>Agaricomycetes</taxon>
        <taxon>Agaricomycetidae</taxon>
        <taxon>Agaricales</taxon>
        <taxon>Agaricineae</taxon>
        <taxon>Psathyrellaceae</taxon>
        <taxon>Coprinopsis</taxon>
    </lineage>
</organism>
<dbReference type="KEGG" id="cci:CC1G_06867"/>
<feature type="domain" description="Hemerythrin-like" evidence="1">
    <location>
        <begin position="47"/>
        <end position="174"/>
    </location>
</feature>
<dbReference type="eggNOG" id="ENOG502S4CP">
    <property type="taxonomic scope" value="Eukaryota"/>
</dbReference>
<sequence length="197" mass="23363">MLRIGFRPRLLAYHLIAPKTRSAVMSTRIPTSSPEEMLRQEKRLNHLSDRMNQFHQYFKREFNTLHELADIHARVGMPLSVFLEMGKSFIHHLTLHHTLEERHFFPLLAKRMPQFSPDHDSEHLKSHSHIHDGLDKLEALLKKWTESPSEYSPTELRECLDGFKEVLFRHLDQEVADLRGENLLKYFSVREIETFPM</sequence>
<dbReference type="GeneID" id="6007046"/>
<dbReference type="AlphaFoldDB" id="A8N6Z5"/>
<reference evidence="2 3" key="1">
    <citation type="journal article" date="2010" name="Proc. Natl. Acad. Sci. U.S.A.">
        <title>Insights into evolution of multicellular fungi from the assembled chromosomes of the mushroom Coprinopsis cinerea (Coprinus cinereus).</title>
        <authorList>
            <person name="Stajich J.E."/>
            <person name="Wilke S.K."/>
            <person name="Ahren D."/>
            <person name="Au C.H."/>
            <person name="Birren B.W."/>
            <person name="Borodovsky M."/>
            <person name="Burns C."/>
            <person name="Canback B."/>
            <person name="Casselton L.A."/>
            <person name="Cheng C.K."/>
            <person name="Deng J."/>
            <person name="Dietrich F.S."/>
            <person name="Fargo D.C."/>
            <person name="Farman M.L."/>
            <person name="Gathman A.C."/>
            <person name="Goldberg J."/>
            <person name="Guigo R."/>
            <person name="Hoegger P.J."/>
            <person name="Hooker J.B."/>
            <person name="Huggins A."/>
            <person name="James T.Y."/>
            <person name="Kamada T."/>
            <person name="Kilaru S."/>
            <person name="Kodira C."/>
            <person name="Kues U."/>
            <person name="Kupfer D."/>
            <person name="Kwan H.S."/>
            <person name="Lomsadze A."/>
            <person name="Li W."/>
            <person name="Lilly W.W."/>
            <person name="Ma L.J."/>
            <person name="Mackey A.J."/>
            <person name="Manning G."/>
            <person name="Martin F."/>
            <person name="Muraguchi H."/>
            <person name="Natvig D.O."/>
            <person name="Palmerini H."/>
            <person name="Ramesh M.A."/>
            <person name="Rehmeyer C.J."/>
            <person name="Roe B.A."/>
            <person name="Shenoy N."/>
            <person name="Stanke M."/>
            <person name="Ter-Hovhannisyan V."/>
            <person name="Tunlid A."/>
            <person name="Velagapudi R."/>
            <person name="Vision T.J."/>
            <person name="Zeng Q."/>
            <person name="Zolan M.E."/>
            <person name="Pukkila P.J."/>
        </authorList>
    </citation>
    <scope>NUCLEOTIDE SEQUENCE [LARGE SCALE GENOMIC DNA]</scope>
    <source>
        <strain evidence="3">Okayama-7 / 130 / ATCC MYA-4618 / FGSC 9003</strain>
    </source>
</reference>
<dbReference type="InParanoid" id="A8N6Z5"/>
<dbReference type="HOGENOM" id="CLU_074846_2_0_1"/>
<keyword evidence="3" id="KW-1185">Reference proteome</keyword>
<dbReference type="Pfam" id="PF01814">
    <property type="entry name" value="Hemerythrin"/>
    <property type="match status" value="1"/>
</dbReference>
<dbReference type="RefSeq" id="XP_001830601.2">
    <property type="nucleotide sequence ID" value="XM_001830549.2"/>
</dbReference>
<accession>A8N6Z5</accession>
<dbReference type="PANTHER" id="PTHR38048:SF1">
    <property type="entry name" value="HEMERYTHRIN-LIKE DOMAIN-CONTAINING PROTEIN"/>
    <property type="match status" value="1"/>
</dbReference>
<evidence type="ECO:0000313" key="2">
    <source>
        <dbReference type="EMBL" id="EAU91232.2"/>
    </source>
</evidence>